<reference evidence="2" key="1">
    <citation type="journal article" date="2015" name="Nature">
        <title>Complex archaea that bridge the gap between prokaryotes and eukaryotes.</title>
        <authorList>
            <person name="Spang A."/>
            <person name="Saw J.H."/>
            <person name="Jorgensen S.L."/>
            <person name="Zaremba-Niedzwiedzka K."/>
            <person name="Martijn J."/>
            <person name="Lind A.E."/>
            <person name="van Eijk R."/>
            <person name="Schleper C."/>
            <person name="Guy L."/>
            <person name="Ettema T.J."/>
        </authorList>
    </citation>
    <scope>NUCLEOTIDE SEQUENCE</scope>
</reference>
<comment type="caution">
    <text evidence="2">The sequence shown here is derived from an EMBL/GenBank/DDBJ whole genome shotgun (WGS) entry which is preliminary data.</text>
</comment>
<organism evidence="2">
    <name type="scientific">marine sediment metagenome</name>
    <dbReference type="NCBI Taxonomy" id="412755"/>
    <lineage>
        <taxon>unclassified sequences</taxon>
        <taxon>metagenomes</taxon>
        <taxon>ecological metagenomes</taxon>
    </lineage>
</organism>
<feature type="non-terminal residue" evidence="2">
    <location>
        <position position="1"/>
    </location>
</feature>
<feature type="compositionally biased region" description="Basic and acidic residues" evidence="1">
    <location>
        <begin position="29"/>
        <end position="43"/>
    </location>
</feature>
<protein>
    <submittedName>
        <fullName evidence="2">Uncharacterized protein</fullName>
    </submittedName>
</protein>
<sequence>YGVNSSPHRPDSKPKNQLNRAKTRTVKRSGSEYEAKVPEKKTLDSTGKQVPEHLVKFFERANEYRQLIRQVHAVYKVCKEGKESGDLFYKYIDVSHLTAAFNTAKHNLKFAMPFAVCRYCGGDENNMECRACGGAGFVNEGMYKNTPREFK</sequence>
<dbReference type="EMBL" id="LAZR01007209">
    <property type="protein sequence ID" value="KKM86736.1"/>
    <property type="molecule type" value="Genomic_DNA"/>
</dbReference>
<gene>
    <name evidence="2" type="ORF">LCGC14_1276100</name>
</gene>
<evidence type="ECO:0000256" key="1">
    <source>
        <dbReference type="SAM" id="MobiDB-lite"/>
    </source>
</evidence>
<dbReference type="AlphaFoldDB" id="A0A0F9LHU3"/>
<name>A0A0F9LHU3_9ZZZZ</name>
<evidence type="ECO:0000313" key="2">
    <source>
        <dbReference type="EMBL" id="KKM86736.1"/>
    </source>
</evidence>
<accession>A0A0F9LHU3</accession>
<feature type="region of interest" description="Disordered" evidence="1">
    <location>
        <begin position="1"/>
        <end position="46"/>
    </location>
</feature>
<proteinExistence type="predicted"/>